<keyword evidence="2" id="KW-1185">Reference proteome</keyword>
<evidence type="ECO:0000313" key="1">
    <source>
        <dbReference type="EMBL" id="MEH7827628.1"/>
    </source>
</evidence>
<reference evidence="1" key="1">
    <citation type="submission" date="2024-02" db="EMBL/GenBank/DDBJ databases">
        <title>Genome sequences of strain Gemmobacter sp. JM10B15.</title>
        <authorList>
            <person name="Zhang M."/>
        </authorList>
    </citation>
    <scope>NUCLEOTIDE SEQUENCE</scope>
    <source>
        <strain evidence="1">JM10B15</strain>
    </source>
</reference>
<organism evidence="1 2">
    <name type="scientific">Gemmobacter denitrificans</name>
    <dbReference type="NCBI Taxonomy" id="3123040"/>
    <lineage>
        <taxon>Bacteria</taxon>
        <taxon>Pseudomonadati</taxon>
        <taxon>Pseudomonadota</taxon>
        <taxon>Alphaproteobacteria</taxon>
        <taxon>Rhodobacterales</taxon>
        <taxon>Paracoccaceae</taxon>
        <taxon>Gemmobacter</taxon>
    </lineage>
</organism>
<evidence type="ECO:0000313" key="2">
    <source>
        <dbReference type="Proteomes" id="UP001431963"/>
    </source>
</evidence>
<proteinExistence type="predicted"/>
<accession>A0ABU8BSG4</accession>
<dbReference type="EMBL" id="JBALHR010000002">
    <property type="protein sequence ID" value="MEH7827628.1"/>
    <property type="molecule type" value="Genomic_DNA"/>
</dbReference>
<gene>
    <name evidence="1" type="ORF">V6590_05675</name>
</gene>
<comment type="caution">
    <text evidence="1">The sequence shown here is derived from an EMBL/GenBank/DDBJ whole genome shotgun (WGS) entry which is preliminary data.</text>
</comment>
<name>A0ABU8BSG4_9RHOB</name>
<protein>
    <submittedName>
        <fullName evidence="1">Uncharacterized protein</fullName>
    </submittedName>
</protein>
<dbReference type="RefSeq" id="WP_335420792.1">
    <property type="nucleotide sequence ID" value="NZ_JBALHR010000002.1"/>
</dbReference>
<sequence>MTPLERGLENNRIAVMERALQNIVDSYEASSELHTSSADCAANLYDHARAALAASQTAPDCQQATLVTAQAGQVRVKPLVWRWLEQTQCYQAECDLMRDVFVVFETNAGWCATSQTGGMTIHANSDAARNAHDIRRKESILAALDLTPTPEAQAWQEPVAWLIACKDECKGCYGNKRDRYSIVDARKYNAASDSFWVSDAAKNAHTITPLYAAPPAVTVQEAARVLLDNMPIEHNCWAVMQDGIEDGLDVGDIMRAALRAIGGDA</sequence>
<dbReference type="Proteomes" id="UP001431963">
    <property type="component" value="Unassembled WGS sequence"/>
</dbReference>